<dbReference type="Gene3D" id="1.10.287.3510">
    <property type="match status" value="1"/>
</dbReference>
<gene>
    <name evidence="12" type="primary">NADH4L</name>
</gene>
<comment type="similarity">
    <text evidence="2">Belongs to the complex I subunit 4L family.</text>
</comment>
<dbReference type="AlphaFoldDB" id="L0N811"/>
<feature type="transmembrane region" description="Helical" evidence="11">
    <location>
        <begin position="41"/>
        <end position="60"/>
    </location>
</feature>
<geneLocation type="mitochondrion" evidence="12"/>
<evidence type="ECO:0000256" key="4">
    <source>
        <dbReference type="ARBA" id="ARBA00022692"/>
    </source>
</evidence>
<accession>L0N811</accession>
<evidence type="ECO:0000256" key="10">
    <source>
        <dbReference type="ARBA" id="ARBA00049551"/>
    </source>
</evidence>
<organism evidence="12">
    <name type="scientific">Halicryptus spinulosus</name>
    <dbReference type="NCBI Taxonomy" id="160677"/>
    <lineage>
        <taxon>Eukaryota</taxon>
        <taxon>Metazoa</taxon>
        <taxon>Ecdysozoa</taxon>
        <taxon>Scalidophora</taxon>
        <taxon>Priapulida</taxon>
        <taxon>Priapulimorpha</taxon>
        <taxon>Priapulimorphida</taxon>
        <taxon>Priapulidae</taxon>
        <taxon>Halicryptus</taxon>
    </lineage>
</organism>
<keyword evidence="7" id="KW-0520">NAD</keyword>
<dbReference type="GO" id="GO:0008137">
    <property type="term" value="F:NADH dehydrogenase (ubiquinone) activity"/>
    <property type="evidence" value="ECO:0007669"/>
    <property type="project" value="UniProtKB-EC"/>
</dbReference>
<keyword evidence="12" id="KW-0496">Mitochondrion</keyword>
<evidence type="ECO:0000256" key="6">
    <source>
        <dbReference type="ARBA" id="ARBA00022989"/>
    </source>
</evidence>
<sequence>MKTMSFLLSLLVAGSMSMFLYMSGLIFLGGLISFSSNRKHLLAALLSIEFIMLSLFWIVSLLMMKFVYVSFISLVFLTFIVCEASLGLSLLVCLIRSHGVDFFDMMNVLVC</sequence>
<dbReference type="Pfam" id="PF00420">
    <property type="entry name" value="Oxidored_q2"/>
    <property type="match status" value="1"/>
</dbReference>
<keyword evidence="5" id="KW-1278">Translocase</keyword>
<dbReference type="EMBL" id="FN689349">
    <property type="protein sequence ID" value="CBK55563.1"/>
    <property type="molecule type" value="Genomic_DNA"/>
</dbReference>
<protein>
    <recommendedName>
        <fullName evidence="3">NADH-ubiquinone oxidoreductase chain 4L</fullName>
    </recommendedName>
    <alternativeName>
        <fullName evidence="9">NADH dehydrogenase subunit 4L</fullName>
    </alternativeName>
</protein>
<keyword evidence="4 11" id="KW-0812">Transmembrane</keyword>
<proteinExistence type="inferred from homology"/>
<comment type="catalytic activity">
    <reaction evidence="10">
        <text>a ubiquinone + NADH + 5 H(+)(in) = a ubiquinol + NAD(+) + 4 H(+)(out)</text>
        <dbReference type="Rhea" id="RHEA:29091"/>
        <dbReference type="Rhea" id="RHEA-COMP:9565"/>
        <dbReference type="Rhea" id="RHEA-COMP:9566"/>
        <dbReference type="ChEBI" id="CHEBI:15378"/>
        <dbReference type="ChEBI" id="CHEBI:16389"/>
        <dbReference type="ChEBI" id="CHEBI:17976"/>
        <dbReference type="ChEBI" id="CHEBI:57540"/>
        <dbReference type="ChEBI" id="CHEBI:57945"/>
        <dbReference type="EC" id="7.1.1.2"/>
    </reaction>
</comment>
<dbReference type="InterPro" id="IPR039428">
    <property type="entry name" value="NUOK/Mnh_C1-like"/>
</dbReference>
<evidence type="ECO:0000313" key="12">
    <source>
        <dbReference type="EMBL" id="CBK55563.1"/>
    </source>
</evidence>
<keyword evidence="8 11" id="KW-0472">Membrane</keyword>
<evidence type="ECO:0000256" key="5">
    <source>
        <dbReference type="ARBA" id="ARBA00022967"/>
    </source>
</evidence>
<evidence type="ECO:0000256" key="8">
    <source>
        <dbReference type="ARBA" id="ARBA00023136"/>
    </source>
</evidence>
<evidence type="ECO:0000256" key="11">
    <source>
        <dbReference type="SAM" id="Phobius"/>
    </source>
</evidence>
<comment type="subcellular location">
    <subcellularLocation>
        <location evidence="1">Membrane</location>
        <topology evidence="1">Multi-pass membrane protein</topology>
    </subcellularLocation>
</comment>
<evidence type="ECO:0000256" key="1">
    <source>
        <dbReference type="ARBA" id="ARBA00004141"/>
    </source>
</evidence>
<evidence type="ECO:0000256" key="9">
    <source>
        <dbReference type="ARBA" id="ARBA00031586"/>
    </source>
</evidence>
<feature type="transmembrane region" description="Helical" evidence="11">
    <location>
        <begin position="66"/>
        <end position="95"/>
    </location>
</feature>
<reference evidence="12" key="1">
    <citation type="submission" date="2010-03" db="EMBL/GenBank/DDBJ databases">
        <title>The complete mitochondrial genome of the priapulid worm Halicryptus spinulosus.</title>
        <authorList>
            <person name="Janssen R."/>
            <person name="Shen H."/>
            <person name="Scholtz G."/>
            <person name="Budd G.E."/>
            <person name="Braband A."/>
        </authorList>
    </citation>
    <scope>NUCLEOTIDE SEQUENCE</scope>
</reference>
<feature type="transmembrane region" description="Helical" evidence="11">
    <location>
        <begin position="6"/>
        <end position="29"/>
    </location>
</feature>
<dbReference type="GO" id="GO:0016020">
    <property type="term" value="C:membrane"/>
    <property type="evidence" value="ECO:0007669"/>
    <property type="project" value="UniProtKB-SubCell"/>
</dbReference>
<name>L0N811_9BILA</name>
<evidence type="ECO:0000256" key="2">
    <source>
        <dbReference type="ARBA" id="ARBA00010519"/>
    </source>
</evidence>
<evidence type="ECO:0000256" key="7">
    <source>
        <dbReference type="ARBA" id="ARBA00023027"/>
    </source>
</evidence>
<evidence type="ECO:0000256" key="3">
    <source>
        <dbReference type="ARBA" id="ARBA00016612"/>
    </source>
</evidence>
<keyword evidence="6 11" id="KW-1133">Transmembrane helix</keyword>